<dbReference type="Pfam" id="PF18915">
    <property type="entry name" value="DUF5667"/>
    <property type="match status" value="1"/>
</dbReference>
<comment type="caution">
    <text evidence="3">The sequence shown here is derived from an EMBL/GenBank/DDBJ whole genome shotgun (WGS) entry which is preliminary data.</text>
</comment>
<dbReference type="AlphaFoldDB" id="A0A8J3JYR8"/>
<evidence type="ECO:0000256" key="1">
    <source>
        <dbReference type="SAM" id="MobiDB-lite"/>
    </source>
</evidence>
<sequence length="358" mass="37515">MPAVNNISLFDRGRAERFAQLLDEANGGRRHHTRSRLDGQLTELVTVGQQLRTVALPGVPEATFKRDLRAQLIATAEREGIGVTARPEVEDQRASAPWSARRPGRVRARGAIVIGIAAGTLALSGVSVASGEAIPGDALYGVKRQTEKAQLALAGSDLSRGRLYLEFARTRLSEAHAVRTDATGFGAALTDMDSDTTQGIRMLITSAMARRDTSALDAVDRFVADQRMLVGQLLDGSTDREKVTGSLSLLDRIEKRSAAVRTALACGAGSTGSDRFGSVPGACANAASQPSRPEQQQTQPAQTKENAKPGSETSPAAPQASVAPSASASPAATEGEPEQTQDTGLLDELGRILGGLLG</sequence>
<proteinExistence type="predicted"/>
<gene>
    <name evidence="3" type="ORF">Cch02nite_31150</name>
</gene>
<dbReference type="EMBL" id="BONG01000017">
    <property type="protein sequence ID" value="GIF89671.1"/>
    <property type="molecule type" value="Genomic_DNA"/>
</dbReference>
<feature type="region of interest" description="Disordered" evidence="1">
    <location>
        <begin position="268"/>
        <end position="351"/>
    </location>
</feature>
<accession>A0A8J3JYR8</accession>
<protein>
    <recommendedName>
        <fullName evidence="2">DUF5667 domain-containing protein</fullName>
    </recommendedName>
</protein>
<evidence type="ECO:0000259" key="2">
    <source>
        <dbReference type="Pfam" id="PF18915"/>
    </source>
</evidence>
<feature type="domain" description="DUF5667" evidence="2">
    <location>
        <begin position="133"/>
        <end position="178"/>
    </location>
</feature>
<feature type="compositionally biased region" description="Low complexity" evidence="1">
    <location>
        <begin position="314"/>
        <end position="332"/>
    </location>
</feature>
<organism evidence="3 4">
    <name type="scientific">Catellatospora chokoriensis</name>
    <dbReference type="NCBI Taxonomy" id="310353"/>
    <lineage>
        <taxon>Bacteria</taxon>
        <taxon>Bacillati</taxon>
        <taxon>Actinomycetota</taxon>
        <taxon>Actinomycetes</taxon>
        <taxon>Micromonosporales</taxon>
        <taxon>Micromonosporaceae</taxon>
        <taxon>Catellatospora</taxon>
    </lineage>
</organism>
<feature type="compositionally biased region" description="Polar residues" evidence="1">
    <location>
        <begin position="286"/>
        <end position="304"/>
    </location>
</feature>
<evidence type="ECO:0000313" key="3">
    <source>
        <dbReference type="EMBL" id="GIF89671.1"/>
    </source>
</evidence>
<dbReference type="Proteomes" id="UP000619293">
    <property type="component" value="Unassembled WGS sequence"/>
</dbReference>
<reference evidence="3 4" key="1">
    <citation type="submission" date="2021-01" db="EMBL/GenBank/DDBJ databases">
        <title>Whole genome shotgun sequence of Catellatospora chokoriensis NBRC 107358.</title>
        <authorList>
            <person name="Komaki H."/>
            <person name="Tamura T."/>
        </authorList>
    </citation>
    <scope>NUCLEOTIDE SEQUENCE [LARGE SCALE GENOMIC DNA]</scope>
    <source>
        <strain evidence="3 4">NBRC 107358</strain>
    </source>
</reference>
<name>A0A8J3JYR8_9ACTN</name>
<keyword evidence="4" id="KW-1185">Reference proteome</keyword>
<dbReference type="InterPro" id="IPR043725">
    <property type="entry name" value="DUF5667"/>
</dbReference>
<evidence type="ECO:0000313" key="4">
    <source>
        <dbReference type="Proteomes" id="UP000619293"/>
    </source>
</evidence>